<dbReference type="HOGENOM" id="CLU_1591880_0_0_7"/>
<dbReference type="EMBL" id="CP000859">
    <property type="protein sequence ID" value="ABW65957.1"/>
    <property type="molecule type" value="Genomic_DNA"/>
</dbReference>
<dbReference type="KEGG" id="dol:Dole_0147"/>
<evidence type="ECO:0000313" key="2">
    <source>
        <dbReference type="Proteomes" id="UP000008561"/>
    </source>
</evidence>
<organism evidence="1 2">
    <name type="scientific">Desulfosudis oleivorans (strain DSM 6200 / JCM 39069 / Hxd3)</name>
    <name type="common">Desulfococcus oleovorans</name>
    <dbReference type="NCBI Taxonomy" id="96561"/>
    <lineage>
        <taxon>Bacteria</taxon>
        <taxon>Pseudomonadati</taxon>
        <taxon>Thermodesulfobacteriota</taxon>
        <taxon>Desulfobacteria</taxon>
        <taxon>Desulfobacterales</taxon>
        <taxon>Desulfosudaceae</taxon>
        <taxon>Desulfosudis</taxon>
    </lineage>
</organism>
<dbReference type="STRING" id="96561.Dole_0147"/>
<accession>A8ZSP4</accession>
<evidence type="ECO:0000313" key="1">
    <source>
        <dbReference type="EMBL" id="ABW65957.1"/>
    </source>
</evidence>
<keyword evidence="2" id="KW-1185">Reference proteome</keyword>
<dbReference type="AlphaFoldDB" id="A8ZSP4"/>
<sequence>MFRGACIRRWQDVRRTAYAEYDHRPNDKIPQLCFLALCVFVVCLFCCDLRICCLEAAKRIVSGSRLINEWCDNYYDFCNGAARAQRDVKIAGSLLFWPDRVVGLNRANHQMTLHDSQHETRDKLLVFINENTADGQFPYRPHTVNDSRGASRLCYQAAFKIQCKNLI</sequence>
<proteinExistence type="predicted"/>
<dbReference type="Proteomes" id="UP000008561">
    <property type="component" value="Chromosome"/>
</dbReference>
<reference evidence="1 2" key="1">
    <citation type="submission" date="2007-10" db="EMBL/GenBank/DDBJ databases">
        <title>Complete sequence of Desulfococcus oleovorans Hxd3.</title>
        <authorList>
            <consortium name="US DOE Joint Genome Institute"/>
            <person name="Copeland A."/>
            <person name="Lucas S."/>
            <person name="Lapidus A."/>
            <person name="Barry K."/>
            <person name="Glavina del Rio T."/>
            <person name="Dalin E."/>
            <person name="Tice H."/>
            <person name="Pitluck S."/>
            <person name="Kiss H."/>
            <person name="Brettin T."/>
            <person name="Bruce D."/>
            <person name="Detter J.C."/>
            <person name="Han C."/>
            <person name="Schmutz J."/>
            <person name="Larimer F."/>
            <person name="Land M."/>
            <person name="Hauser L."/>
            <person name="Kyrpides N."/>
            <person name="Kim E."/>
            <person name="Wawrik B."/>
            <person name="Richardson P."/>
        </authorList>
    </citation>
    <scope>NUCLEOTIDE SEQUENCE [LARGE SCALE GENOMIC DNA]</scope>
    <source>
        <strain evidence="2">DSM 6200 / JCM 39069 / Hxd3</strain>
    </source>
</reference>
<protein>
    <submittedName>
        <fullName evidence="1">Uncharacterized protein</fullName>
    </submittedName>
</protein>
<name>A8ZSP4_DESOH</name>
<gene>
    <name evidence="1" type="ordered locus">Dole_0147</name>
</gene>